<organism evidence="2 3">
    <name type="scientific">Sporomusa acidovorans (strain ATCC 49682 / DSM 3132 / Mol)</name>
    <dbReference type="NCBI Taxonomy" id="1123286"/>
    <lineage>
        <taxon>Bacteria</taxon>
        <taxon>Bacillati</taxon>
        <taxon>Bacillota</taxon>
        <taxon>Negativicutes</taxon>
        <taxon>Selenomonadales</taxon>
        <taxon>Sporomusaceae</taxon>
        <taxon>Sporomusa</taxon>
    </lineage>
</organism>
<feature type="compositionally biased region" description="Polar residues" evidence="1">
    <location>
        <begin position="178"/>
        <end position="187"/>
    </location>
</feature>
<accession>A0ABZ3J677</accession>
<evidence type="ECO:0008006" key="4">
    <source>
        <dbReference type="Google" id="ProtNLM"/>
    </source>
</evidence>
<feature type="region of interest" description="Disordered" evidence="1">
    <location>
        <begin position="147"/>
        <end position="191"/>
    </location>
</feature>
<protein>
    <recommendedName>
        <fullName evidence="4">Filamentous hemagglutinin</fullName>
    </recommendedName>
</protein>
<feature type="region of interest" description="Disordered" evidence="1">
    <location>
        <begin position="679"/>
        <end position="731"/>
    </location>
</feature>
<evidence type="ECO:0000313" key="2">
    <source>
        <dbReference type="EMBL" id="XFO73559.1"/>
    </source>
</evidence>
<dbReference type="EMBL" id="CP155571">
    <property type="protein sequence ID" value="XFO73559.1"/>
    <property type="molecule type" value="Genomic_DNA"/>
</dbReference>
<sequence>MTHTNRHRNPRIAARNPYEKSRYGYKAVRDLKTLGKELKGNSKDGLSLNVSLGSTKLTTEQNTHTETVNASNITAGGNVNITATEGNVNLKATNINAKDIIVDAKKDINIESAQNKMDSDTKTSSSSAAIGASFGLSTGSFGGLTGSANSGKGKENQLATTNTESQLNASGTVKLKSGNDTNISGSQVKGKKVEVDAGDNLNIESRQDSDTYTAKNQSAGIGFGTGKISGTNGSISAGKTKSNYDSVTEQAGIFAGQDGFAIKVGKNTDLKGAVITSEATPDKNKLSTDTLTYSDIQNKAEYSSSSAGVGYAAGKDANGNDVAKKDQGLTPNIGTKVSGNADSTTKSAISPGTIEIRSNPNQDISNLSRNTTNTVNALGKIFDKKTVQEKQELAGLFGQEVFKAIGDLGLKEGSPEKTALDAFAGGLMAKLGGGSFAAGAAGAGLNQLLMNELANIKDPAVMQWASAIVGAAAAKLVGGNAQTGASVAASETKNNVLSHDELVQMKEELENCKNKDERSAVLKKWDALSQERDKIINQLYVESEQATSDEERKAIRSRQDQLYAAWGISDGIGETLVIGEKTDKYSFDWKSIWDGAKGLSRGILGLQGDDYYDRSNTYKYWYSVGNRATPLALSFGGLNNPFLSSTEFAISYNGTLAQTTAVDAWKFWLSGSTLTNPSQYNATQSGNNSNSTTGGNGQWSSNAERKLSPNDGKHTGQAKGDISADPFWNNQEKGQKSLNTAYSSNGTKQLYNVSDGKLVKFQPDNVGGWHAYEVKNPAEEVPADVLRQMKNDGLISNAQYNKWIKNK</sequence>
<keyword evidence="3" id="KW-1185">Reference proteome</keyword>
<feature type="compositionally biased region" description="Basic and acidic residues" evidence="1">
    <location>
        <begin position="703"/>
        <end position="714"/>
    </location>
</feature>
<feature type="region of interest" description="Disordered" evidence="1">
    <location>
        <begin position="322"/>
        <end position="368"/>
    </location>
</feature>
<proteinExistence type="predicted"/>
<feature type="compositionally biased region" description="Polar residues" evidence="1">
    <location>
        <begin position="329"/>
        <end position="368"/>
    </location>
</feature>
<dbReference type="RefSeq" id="WP_373657491.1">
    <property type="nucleotide sequence ID" value="NZ_CP155571.1"/>
</dbReference>
<name>A0ABZ3J677_SPOA4</name>
<dbReference type="InterPro" id="IPR025157">
    <property type="entry name" value="Hemagglutinin_rpt"/>
</dbReference>
<evidence type="ECO:0000313" key="3">
    <source>
        <dbReference type="Proteomes" id="UP000216052"/>
    </source>
</evidence>
<evidence type="ECO:0000256" key="1">
    <source>
        <dbReference type="SAM" id="MobiDB-lite"/>
    </source>
</evidence>
<gene>
    <name evidence="2" type="ORF">SPACI_036660</name>
</gene>
<feature type="compositionally biased region" description="Polar residues" evidence="1">
    <location>
        <begin position="157"/>
        <end position="171"/>
    </location>
</feature>
<reference evidence="2" key="1">
    <citation type="submission" date="2024-05" db="EMBL/GenBank/DDBJ databases">
        <title>Isolation and characterization of Sporomusa carbonis sp. nov., a carboxydotrophic hydrogenogen in the genus of Sporomusa isolated from a charcoal burning pile.</title>
        <authorList>
            <person name="Boeer T."/>
            <person name="Rosenbaum F."/>
            <person name="Eysell L."/>
            <person name="Mueller V."/>
            <person name="Daniel R."/>
            <person name="Poehlein A."/>
        </authorList>
    </citation>
    <scope>NUCLEOTIDE SEQUENCE [LARGE SCALE GENOMIC DNA]</scope>
    <source>
        <strain evidence="2">DSM 3132</strain>
    </source>
</reference>
<dbReference type="Proteomes" id="UP000216052">
    <property type="component" value="Chromosome"/>
</dbReference>
<dbReference type="Pfam" id="PF13332">
    <property type="entry name" value="Fil_haemagg_2"/>
    <property type="match status" value="1"/>
</dbReference>
<feature type="compositionally biased region" description="Low complexity" evidence="1">
    <location>
        <begin position="683"/>
        <end position="702"/>
    </location>
</feature>